<dbReference type="SUPFAM" id="SSF46689">
    <property type="entry name" value="Homeodomain-like"/>
    <property type="match status" value="1"/>
</dbReference>
<comment type="caution">
    <text evidence="6">The sequence shown here is derived from an EMBL/GenBank/DDBJ whole genome shotgun (WGS) entry which is preliminary data.</text>
</comment>
<dbReference type="SMART" id="SM00342">
    <property type="entry name" value="HTH_ARAC"/>
    <property type="match status" value="1"/>
</dbReference>
<dbReference type="InterPro" id="IPR018062">
    <property type="entry name" value="HTH_AraC-typ_CS"/>
</dbReference>
<evidence type="ECO:0000256" key="4">
    <source>
        <dbReference type="SAM" id="Phobius"/>
    </source>
</evidence>
<keyword evidence="2" id="KW-0238">DNA-binding</keyword>
<dbReference type="Proteomes" id="UP001597493">
    <property type="component" value="Unassembled WGS sequence"/>
</dbReference>
<dbReference type="Pfam" id="PF12833">
    <property type="entry name" value="HTH_18"/>
    <property type="match status" value="1"/>
</dbReference>
<name>A0ABW5QQH8_9BACL</name>
<feature type="transmembrane region" description="Helical" evidence="4">
    <location>
        <begin position="283"/>
        <end position="304"/>
    </location>
</feature>
<dbReference type="EMBL" id="JBHUMY010000001">
    <property type="protein sequence ID" value="MFD2658657.1"/>
    <property type="molecule type" value="Genomic_DNA"/>
</dbReference>
<keyword evidence="3" id="KW-0804">Transcription</keyword>
<dbReference type="PANTHER" id="PTHR43280:SF28">
    <property type="entry name" value="HTH-TYPE TRANSCRIPTIONAL ACTIVATOR RHAS"/>
    <property type="match status" value="1"/>
</dbReference>
<keyword evidence="1" id="KW-0805">Transcription regulation</keyword>
<protein>
    <submittedName>
        <fullName evidence="6">Helix-turn-helix domain-containing protein</fullName>
    </submittedName>
</protein>
<gene>
    <name evidence="6" type="ORF">ACFSW5_00075</name>
</gene>
<feature type="domain" description="HTH araC/xylS-type" evidence="5">
    <location>
        <begin position="651"/>
        <end position="750"/>
    </location>
</feature>
<dbReference type="PROSITE" id="PS01124">
    <property type="entry name" value="HTH_ARAC_FAMILY_2"/>
    <property type="match status" value="1"/>
</dbReference>
<evidence type="ECO:0000313" key="6">
    <source>
        <dbReference type="EMBL" id="MFD2658657.1"/>
    </source>
</evidence>
<reference evidence="7" key="1">
    <citation type="journal article" date="2019" name="Int. J. Syst. Evol. Microbiol.">
        <title>The Global Catalogue of Microorganisms (GCM) 10K type strain sequencing project: providing services to taxonomists for standard genome sequencing and annotation.</title>
        <authorList>
            <consortium name="The Broad Institute Genomics Platform"/>
            <consortium name="The Broad Institute Genome Sequencing Center for Infectious Disease"/>
            <person name="Wu L."/>
            <person name="Ma J."/>
        </authorList>
    </citation>
    <scope>NUCLEOTIDE SEQUENCE [LARGE SCALE GENOMIC DNA]</scope>
    <source>
        <strain evidence="7">TISTR 1827</strain>
    </source>
</reference>
<evidence type="ECO:0000259" key="5">
    <source>
        <dbReference type="PROSITE" id="PS01124"/>
    </source>
</evidence>
<dbReference type="InterPro" id="IPR009057">
    <property type="entry name" value="Homeodomain-like_sf"/>
</dbReference>
<evidence type="ECO:0000256" key="2">
    <source>
        <dbReference type="ARBA" id="ARBA00023125"/>
    </source>
</evidence>
<dbReference type="RefSeq" id="WP_379268406.1">
    <property type="nucleotide sequence ID" value="NZ_JBHUGT010000025.1"/>
</dbReference>
<keyword evidence="7" id="KW-1185">Reference proteome</keyword>
<dbReference type="PANTHER" id="PTHR43280">
    <property type="entry name" value="ARAC-FAMILY TRANSCRIPTIONAL REGULATOR"/>
    <property type="match status" value="1"/>
</dbReference>
<evidence type="ECO:0000313" key="7">
    <source>
        <dbReference type="Proteomes" id="UP001597493"/>
    </source>
</evidence>
<dbReference type="Gene3D" id="1.10.10.60">
    <property type="entry name" value="Homeodomain-like"/>
    <property type="match status" value="2"/>
</dbReference>
<dbReference type="InterPro" id="IPR018060">
    <property type="entry name" value="HTH_AraC"/>
</dbReference>
<keyword evidence="4" id="KW-0472">Membrane</keyword>
<dbReference type="PROSITE" id="PS00041">
    <property type="entry name" value="HTH_ARAC_FAMILY_1"/>
    <property type="match status" value="1"/>
</dbReference>
<proteinExistence type="predicted"/>
<keyword evidence="4" id="KW-0812">Transmembrane</keyword>
<feature type="transmembrane region" description="Helical" evidence="4">
    <location>
        <begin position="20"/>
        <end position="42"/>
    </location>
</feature>
<evidence type="ECO:0000256" key="3">
    <source>
        <dbReference type="ARBA" id="ARBA00023163"/>
    </source>
</evidence>
<sequence length="759" mass="86465">MFQRSRHDMPIVKKGYKRMLLSYLPLVFVAISAVVFISFIVVTDMTVREAERADRLSTRQIAGTIEASVQDIERTVLQELAVNRSLYSFLNADPADDERLIQYELSEDLQKLRESSPSIQSVYVYRAADGKVLTEREIVPLVRFADKEFVAAQLHADRTQKWLPVRMFRDSELNRPEAVTSYIQRFPLPLGSDGIVVVNVNVGQLVGETVTYNADDLSILDIRDSRTGARLNPANGVIDPAASAPAPDRNVLSFAQQSPYLGWTFYSGIQKGPLSAWVSVISYVWVGIGVFVLAGSLFAFVYMAKRNYRPVELLLARIQQFPLQQLPKQKAADEFAYIERALEALVETNRKHEQLQQDGWTAGKRQFIRDWLDGTATVDSAEWQEKAAYFEIPPESEFCQAAIVQVEGFLPWQRQEEREKRLLKFSLANYILEQLREFGHLETEWIEADKLALLILRRERASEGDVAGKLNEIVGWTGRHLNLRIWIGTGLEAVSQADAAVSFRQAFEALGYKLLLGRVAAYADVSARRQPSAFAYYQRMAECVQQAYGRNDGWSGQADAIFEQMKADLLADEEIKSIILHGTALLLEEAECVADPEVRSRLREIVLSLQRLTEQETRMASLQAAFAERLERFSFHYANYKKSNKYQETINRVKRHIEQHFNDPDLSLTQISEMFGLKPKYASQLFKDEFGMKFVDFVVMLRMEEAKRRLVATDDPVQDIALQVGYATPISFGRMFKKLEGVPPGDYRKMKLRATQPNS</sequence>
<accession>A0ABW5QQH8</accession>
<organism evidence="6 7">
    <name type="scientific">Paenibacillus thailandensis</name>
    <dbReference type="NCBI Taxonomy" id="393250"/>
    <lineage>
        <taxon>Bacteria</taxon>
        <taxon>Bacillati</taxon>
        <taxon>Bacillota</taxon>
        <taxon>Bacilli</taxon>
        <taxon>Bacillales</taxon>
        <taxon>Paenibacillaceae</taxon>
        <taxon>Paenibacillus</taxon>
    </lineage>
</organism>
<evidence type="ECO:0000256" key="1">
    <source>
        <dbReference type="ARBA" id="ARBA00023015"/>
    </source>
</evidence>
<keyword evidence="4" id="KW-1133">Transmembrane helix</keyword>